<dbReference type="KEGG" id="rul:UC8_28000"/>
<evidence type="ECO:0000256" key="1">
    <source>
        <dbReference type="SAM" id="SignalP"/>
    </source>
</evidence>
<evidence type="ECO:0000313" key="2">
    <source>
        <dbReference type="EMBL" id="QEG40782.1"/>
    </source>
</evidence>
<sequence precursor="true">MAHRIPLLIFMLMLCPSLVKAGVIVHSQKGPSISQASGAASIPSVVPHGDRERDEHIQYAIPVEGLATSPSPSSGSVVLIAALAGVATPSPMAELRWQISRSDIRLPQTPHYRSLLRPS</sequence>
<dbReference type="AlphaFoldDB" id="A0A5B9QS51"/>
<keyword evidence="3" id="KW-1185">Reference proteome</keyword>
<evidence type="ECO:0000313" key="3">
    <source>
        <dbReference type="Proteomes" id="UP000325286"/>
    </source>
</evidence>
<feature type="signal peptide" evidence="1">
    <location>
        <begin position="1"/>
        <end position="21"/>
    </location>
</feature>
<name>A0A5B9QS51_9BACT</name>
<reference evidence="2 3" key="1">
    <citation type="submission" date="2019-08" db="EMBL/GenBank/DDBJ databases">
        <title>Deep-cultivation of Planctomycetes and their phenomic and genomic characterization uncovers novel biology.</title>
        <authorList>
            <person name="Wiegand S."/>
            <person name="Jogler M."/>
            <person name="Boedeker C."/>
            <person name="Pinto D."/>
            <person name="Vollmers J."/>
            <person name="Rivas-Marin E."/>
            <person name="Kohn T."/>
            <person name="Peeters S.H."/>
            <person name="Heuer A."/>
            <person name="Rast P."/>
            <person name="Oberbeckmann S."/>
            <person name="Bunk B."/>
            <person name="Jeske O."/>
            <person name="Meyerdierks A."/>
            <person name="Storesund J.E."/>
            <person name="Kallscheuer N."/>
            <person name="Luecker S."/>
            <person name="Lage O.M."/>
            <person name="Pohl T."/>
            <person name="Merkel B.J."/>
            <person name="Hornburger P."/>
            <person name="Mueller R.-W."/>
            <person name="Bruemmer F."/>
            <person name="Labrenz M."/>
            <person name="Spormann A.M."/>
            <person name="Op den Camp H."/>
            <person name="Overmann J."/>
            <person name="Amann R."/>
            <person name="Jetten M.S.M."/>
            <person name="Mascher T."/>
            <person name="Medema M.H."/>
            <person name="Devos D.P."/>
            <person name="Kaster A.-K."/>
            <person name="Ovreas L."/>
            <person name="Rohde M."/>
            <person name="Galperin M.Y."/>
            <person name="Jogler C."/>
        </authorList>
    </citation>
    <scope>NUCLEOTIDE SEQUENCE [LARGE SCALE GENOMIC DNA]</scope>
    <source>
        <strain evidence="2 3">UC8</strain>
    </source>
</reference>
<dbReference type="EMBL" id="CP042914">
    <property type="protein sequence ID" value="QEG40782.1"/>
    <property type="molecule type" value="Genomic_DNA"/>
</dbReference>
<feature type="chain" id="PRO_5022793355" evidence="1">
    <location>
        <begin position="22"/>
        <end position="119"/>
    </location>
</feature>
<protein>
    <submittedName>
        <fullName evidence="2">Uncharacterized protein</fullName>
    </submittedName>
</protein>
<keyword evidence="1" id="KW-0732">Signal</keyword>
<dbReference type="Proteomes" id="UP000325286">
    <property type="component" value="Chromosome"/>
</dbReference>
<proteinExistence type="predicted"/>
<accession>A0A5B9QS51</accession>
<organism evidence="2 3">
    <name type="scientific">Roseimaritima ulvae</name>
    <dbReference type="NCBI Taxonomy" id="980254"/>
    <lineage>
        <taxon>Bacteria</taxon>
        <taxon>Pseudomonadati</taxon>
        <taxon>Planctomycetota</taxon>
        <taxon>Planctomycetia</taxon>
        <taxon>Pirellulales</taxon>
        <taxon>Pirellulaceae</taxon>
        <taxon>Roseimaritima</taxon>
    </lineage>
</organism>
<gene>
    <name evidence="2" type="ORF">UC8_28000</name>
</gene>